<dbReference type="InterPro" id="IPR013584">
    <property type="entry name" value="RAP"/>
</dbReference>
<protein>
    <recommendedName>
        <fullName evidence="4">RAP domain-containing protein</fullName>
    </recommendedName>
</protein>
<keyword evidence="2" id="KW-0496">Mitochondrion</keyword>
<dbReference type="OrthoDB" id="385235at2759"/>
<keyword evidence="6" id="KW-1185">Reference proteome</keyword>
<dbReference type="SMART" id="SM00952">
    <property type="entry name" value="RAP"/>
    <property type="match status" value="1"/>
</dbReference>
<evidence type="ECO:0000256" key="3">
    <source>
        <dbReference type="SAM" id="MobiDB-lite"/>
    </source>
</evidence>
<dbReference type="InterPro" id="IPR013579">
    <property type="entry name" value="FAST_2"/>
</dbReference>
<feature type="compositionally biased region" description="Low complexity" evidence="3">
    <location>
        <begin position="911"/>
        <end position="924"/>
    </location>
</feature>
<dbReference type="GO" id="GO:0044528">
    <property type="term" value="P:regulation of mitochondrial mRNA stability"/>
    <property type="evidence" value="ECO:0000318"/>
    <property type="project" value="GO_Central"/>
</dbReference>
<sequence>MASCRIARRAGVHRGLSSIQPILSRALATAPGEPGTCHHTTLAQNRIINPRYLMRKNGAHHGTQVKKSSVEHSSPLVGQREFHTSSVLGLLEDIQSCLDHTNLLMLIGQNRAKLNEDHVSHALVQLWEVMKFTPNRTYILETEVHPNRDFLSLCVLAENKVHLIKEEVLADVFYAAIKLLDQDLTHSLIRELRNRCLNCLEGMSCKQLSKVAVCLSDLNEGRMSSCGAVTHAFGQKLDTIEDIRELSAWMRECLPLASPSLCSRSFAKALEFVSGLDADSLGKNDLRRILQTAAKVRGSPPALVDKCAKLFLEKMEKEEISVKNVCTMYQQLKGGLNYSGENIQSRVSSYLRRKLPDIHDGVEATLVINILADKATADTKFQLEDKAVKLIDKVPMHYLPQMCHGLRMMSYTAMTPLTKKIARKLQANGCQDLPTDGIAKIVEFLVRVEGVDETLYKKIYGDLIHMLKDAIAPGRVVHIIYCLSLLPLSSVNNLVFSQASAFLPQLHTPGINQLLSSIVRISRRLERQGPLPNSCTSLIQQLQERAINSINQITSVWYLNNIIDFLLEEGDQSFLVGVAMQRYSHVLSKLTPQLAVDCARHIFRSRYLQPDLLDEIAQIVTQNTNKITPLQVAYILSPFSSLNYKPKSTSDLFDACIGRMEPFLDSLPAGYMVDVANLCALSQRYPELILKKIFSLDFLTRLDEELETIPERSMMYRRKLMHLNRSLALDRPEMQVPWFHEDFCRDILKNRKVLVHSSLREIQSALAEVLGGPQFLRSFVVTPYHYDISFECVVDDEGSPLPCADYGSVLNQLKGVAGGVLADLMQWGTQTKQMPDGAQRVAIDYLFSNSYCTNSRHALGMIAMKKRHLELMGYKYVQIPYFEWHSAELAEPEDKLQYLHELLSQSVSSSPGEATTPATTPLTTPGGGRMFPSRWDPQSDIALNGLSGMQNADFVEDPLVMKVLHTFDRMGSRRT</sequence>
<dbReference type="GO" id="GO:0003723">
    <property type="term" value="F:RNA binding"/>
    <property type="evidence" value="ECO:0000318"/>
    <property type="project" value="GO_Central"/>
</dbReference>
<dbReference type="GO" id="GO:0035770">
    <property type="term" value="C:ribonucleoprotein granule"/>
    <property type="evidence" value="ECO:0000318"/>
    <property type="project" value="GO_Central"/>
</dbReference>
<dbReference type="GeneID" id="592658"/>
<dbReference type="GO" id="GO:0005759">
    <property type="term" value="C:mitochondrial matrix"/>
    <property type="evidence" value="ECO:0000318"/>
    <property type="project" value="GO_Central"/>
</dbReference>
<reference evidence="5" key="2">
    <citation type="submission" date="2021-01" db="UniProtKB">
        <authorList>
            <consortium name="EnsemblMetazoa"/>
        </authorList>
    </citation>
    <scope>IDENTIFICATION</scope>
</reference>
<comment type="subcellular location">
    <subcellularLocation>
        <location evidence="1">Mitochondrion</location>
    </subcellularLocation>
</comment>
<evidence type="ECO:0000256" key="2">
    <source>
        <dbReference type="ARBA" id="ARBA00023128"/>
    </source>
</evidence>
<name>A0A7M7MZW7_STRPU</name>
<evidence type="ECO:0000313" key="5">
    <source>
        <dbReference type="EnsemblMetazoa" id="XP_030828661"/>
    </source>
</evidence>
<dbReference type="PANTHER" id="PTHR21228:SF72">
    <property type="entry name" value="LD32258P"/>
    <property type="match status" value="1"/>
</dbReference>
<dbReference type="EnsemblMetazoa" id="XM_030972801">
    <property type="protein sequence ID" value="XP_030828661"/>
    <property type="gene ID" value="LOC592658"/>
</dbReference>
<dbReference type="FunCoup" id="A0A7M7MZW7">
    <property type="interactions" value="1428"/>
</dbReference>
<organism evidence="5 6">
    <name type="scientific">Strongylocentrotus purpuratus</name>
    <name type="common">Purple sea urchin</name>
    <dbReference type="NCBI Taxonomy" id="7668"/>
    <lineage>
        <taxon>Eukaryota</taxon>
        <taxon>Metazoa</taxon>
        <taxon>Echinodermata</taxon>
        <taxon>Eleutherozoa</taxon>
        <taxon>Echinozoa</taxon>
        <taxon>Echinoidea</taxon>
        <taxon>Euechinoidea</taxon>
        <taxon>Echinacea</taxon>
        <taxon>Camarodonta</taxon>
        <taxon>Echinidea</taxon>
        <taxon>Strongylocentrotidae</taxon>
        <taxon>Strongylocentrotus</taxon>
    </lineage>
</organism>
<proteinExistence type="predicted"/>
<dbReference type="Pfam" id="PF08368">
    <property type="entry name" value="FAST_2"/>
    <property type="match status" value="1"/>
</dbReference>
<dbReference type="PANTHER" id="PTHR21228">
    <property type="entry name" value="FAST LEU-RICH DOMAIN-CONTAINING"/>
    <property type="match status" value="1"/>
</dbReference>
<feature type="domain" description="RAP" evidence="4">
    <location>
        <begin position="841"/>
        <end position="901"/>
    </location>
</feature>
<dbReference type="KEGG" id="spu:592658"/>
<evidence type="ECO:0000313" key="6">
    <source>
        <dbReference type="Proteomes" id="UP000007110"/>
    </source>
</evidence>
<evidence type="ECO:0000256" key="1">
    <source>
        <dbReference type="ARBA" id="ARBA00004173"/>
    </source>
</evidence>
<dbReference type="InterPro" id="IPR050870">
    <property type="entry name" value="FAST_kinase"/>
</dbReference>
<dbReference type="OMA" id="FRPFSCE"/>
<dbReference type="PROSITE" id="PS51286">
    <property type="entry name" value="RAP"/>
    <property type="match status" value="1"/>
</dbReference>
<dbReference type="Pfam" id="PF06743">
    <property type="entry name" value="FAST_1"/>
    <property type="match status" value="1"/>
</dbReference>
<dbReference type="Pfam" id="PF08373">
    <property type="entry name" value="RAP"/>
    <property type="match status" value="1"/>
</dbReference>
<evidence type="ECO:0000259" key="4">
    <source>
        <dbReference type="PROSITE" id="PS51286"/>
    </source>
</evidence>
<dbReference type="RefSeq" id="XP_030828661.1">
    <property type="nucleotide sequence ID" value="XM_030972801.1"/>
</dbReference>
<feature type="region of interest" description="Disordered" evidence="3">
    <location>
        <begin position="907"/>
        <end position="930"/>
    </location>
</feature>
<dbReference type="Proteomes" id="UP000007110">
    <property type="component" value="Unassembled WGS sequence"/>
</dbReference>
<dbReference type="GO" id="GO:0000963">
    <property type="term" value="P:mitochondrial RNA processing"/>
    <property type="evidence" value="ECO:0000318"/>
    <property type="project" value="GO_Central"/>
</dbReference>
<accession>A0A7M7MZW7</accession>
<dbReference type="AlphaFoldDB" id="A0A7M7MZW7"/>
<reference evidence="6" key="1">
    <citation type="submission" date="2015-02" db="EMBL/GenBank/DDBJ databases">
        <title>Genome sequencing for Strongylocentrotus purpuratus.</title>
        <authorList>
            <person name="Murali S."/>
            <person name="Liu Y."/>
            <person name="Vee V."/>
            <person name="English A."/>
            <person name="Wang M."/>
            <person name="Skinner E."/>
            <person name="Han Y."/>
            <person name="Muzny D.M."/>
            <person name="Worley K.C."/>
            <person name="Gibbs R.A."/>
        </authorList>
    </citation>
    <scope>NUCLEOTIDE SEQUENCE</scope>
</reference>
<dbReference type="InterPro" id="IPR010622">
    <property type="entry name" value="FAST_Leu-rich"/>
</dbReference>
<dbReference type="InParanoid" id="A0A7M7MZW7"/>